<proteinExistence type="predicted"/>
<reference evidence="1 2" key="1">
    <citation type="journal article" date="2019" name="Int. J. Syst. Evol. Microbiol.">
        <title>The Global Catalogue of Microorganisms (GCM) 10K type strain sequencing project: providing services to taxonomists for standard genome sequencing and annotation.</title>
        <authorList>
            <consortium name="The Broad Institute Genomics Platform"/>
            <consortium name="The Broad Institute Genome Sequencing Center for Infectious Disease"/>
            <person name="Wu L."/>
            <person name="Ma J."/>
        </authorList>
    </citation>
    <scope>NUCLEOTIDE SEQUENCE [LARGE SCALE GENOMIC DNA]</scope>
    <source>
        <strain evidence="1 2">CGMCC 1.12237</strain>
    </source>
</reference>
<name>A0ABD5RD23_9EURY</name>
<keyword evidence="2" id="KW-1185">Reference proteome</keyword>
<gene>
    <name evidence="1" type="ORF">ACFPJ5_13445</name>
</gene>
<evidence type="ECO:0000313" key="1">
    <source>
        <dbReference type="EMBL" id="MFC5367935.1"/>
    </source>
</evidence>
<dbReference type="EMBL" id="JBHSKX010000002">
    <property type="protein sequence ID" value="MFC5367935.1"/>
    <property type="molecule type" value="Genomic_DNA"/>
</dbReference>
<dbReference type="AlphaFoldDB" id="A0ABD5RD23"/>
<accession>A0ABD5RD23</accession>
<evidence type="ECO:0000313" key="2">
    <source>
        <dbReference type="Proteomes" id="UP001596201"/>
    </source>
</evidence>
<dbReference type="RefSeq" id="WP_227230177.1">
    <property type="nucleotide sequence ID" value="NZ_JAJCVJ010000002.1"/>
</dbReference>
<comment type="caution">
    <text evidence="1">The sequence shown here is derived from an EMBL/GenBank/DDBJ whole genome shotgun (WGS) entry which is preliminary data.</text>
</comment>
<dbReference type="Proteomes" id="UP001596201">
    <property type="component" value="Unassembled WGS sequence"/>
</dbReference>
<organism evidence="1 2">
    <name type="scientific">Salinirubrum litoreum</name>
    <dbReference type="NCBI Taxonomy" id="1126234"/>
    <lineage>
        <taxon>Archaea</taxon>
        <taxon>Methanobacteriati</taxon>
        <taxon>Methanobacteriota</taxon>
        <taxon>Stenosarchaea group</taxon>
        <taxon>Halobacteria</taxon>
        <taxon>Halobacteriales</taxon>
        <taxon>Haloferacaceae</taxon>
        <taxon>Salinirubrum</taxon>
    </lineage>
</organism>
<protein>
    <submittedName>
        <fullName evidence="1">Transcription antitermination protein</fullName>
    </submittedName>
</protein>
<sequence>MNGQEFLDALRDDHETALSRLGSSKALYAVTGGEMDAAHVRRAATDEATIAARTFDAWAADEDSDQAADLFADVAETSRAHAERVEPDDYEPVDSLPVYAHCDSVEGTVDRLAALVAARLVAGKTVEQMVGFFVGDADPTTANTFRDLRGDVESQRDDAAELLADTCTDDAEWDRAREAADAVIEVAYDDYVETLESMGVKPKNVC</sequence>